<dbReference type="Proteomes" id="UP000642748">
    <property type="component" value="Unassembled WGS sequence"/>
</dbReference>
<protein>
    <recommendedName>
        <fullName evidence="4">DUF2269 domain-containing protein</fullName>
    </recommendedName>
</protein>
<comment type="caution">
    <text evidence="2">The sequence shown here is derived from an EMBL/GenBank/DDBJ whole genome shotgun (WGS) entry which is preliminary data.</text>
</comment>
<dbReference type="AlphaFoldDB" id="A0A8J3QSV3"/>
<keyword evidence="1" id="KW-0812">Transmembrane</keyword>
<accession>A0A8J3QSV3</accession>
<reference evidence="2" key="1">
    <citation type="submission" date="2021-01" db="EMBL/GenBank/DDBJ databases">
        <title>Whole genome shotgun sequence of Rugosimonospora africana NBRC 104875.</title>
        <authorList>
            <person name="Komaki H."/>
            <person name="Tamura T."/>
        </authorList>
    </citation>
    <scope>NUCLEOTIDE SEQUENCE</scope>
    <source>
        <strain evidence="2">NBRC 104875</strain>
    </source>
</reference>
<evidence type="ECO:0000313" key="2">
    <source>
        <dbReference type="EMBL" id="GIH15382.1"/>
    </source>
</evidence>
<feature type="transmembrane region" description="Helical" evidence="1">
    <location>
        <begin position="7"/>
        <end position="28"/>
    </location>
</feature>
<feature type="transmembrane region" description="Helical" evidence="1">
    <location>
        <begin position="40"/>
        <end position="63"/>
    </location>
</feature>
<name>A0A8J3QSV3_9ACTN</name>
<gene>
    <name evidence="2" type="ORF">Raf01_35540</name>
</gene>
<organism evidence="2 3">
    <name type="scientific">Rugosimonospora africana</name>
    <dbReference type="NCBI Taxonomy" id="556532"/>
    <lineage>
        <taxon>Bacteria</taxon>
        <taxon>Bacillati</taxon>
        <taxon>Actinomycetota</taxon>
        <taxon>Actinomycetes</taxon>
        <taxon>Micromonosporales</taxon>
        <taxon>Micromonosporaceae</taxon>
        <taxon>Rugosimonospora</taxon>
    </lineage>
</organism>
<proteinExistence type="predicted"/>
<feature type="transmembrane region" description="Helical" evidence="1">
    <location>
        <begin position="124"/>
        <end position="143"/>
    </location>
</feature>
<keyword evidence="3" id="KW-1185">Reference proteome</keyword>
<evidence type="ECO:0000256" key="1">
    <source>
        <dbReference type="SAM" id="Phobius"/>
    </source>
</evidence>
<keyword evidence="1" id="KW-0472">Membrane</keyword>
<evidence type="ECO:0008006" key="4">
    <source>
        <dbReference type="Google" id="ProtNLM"/>
    </source>
</evidence>
<sequence length="166" mass="17494">MLVAHIAAAGAWIGIDVAMAVLIFTSLIRHDDATVALCYQVVGLVAVWPLFIAGLVCLASGLVLGMGSRYGLLRYWWVATKLALNLLLTGLVLLALRPGLAELGRVGRQLATGAPVDAALHGMLYPPIVSPIALLVALVLAVFKPWGRIRRGREAATTGPLGAERP</sequence>
<dbReference type="EMBL" id="BONZ01000034">
    <property type="protein sequence ID" value="GIH15382.1"/>
    <property type="molecule type" value="Genomic_DNA"/>
</dbReference>
<evidence type="ECO:0000313" key="3">
    <source>
        <dbReference type="Proteomes" id="UP000642748"/>
    </source>
</evidence>
<keyword evidence="1" id="KW-1133">Transmembrane helix</keyword>
<feature type="transmembrane region" description="Helical" evidence="1">
    <location>
        <begin position="75"/>
        <end position="96"/>
    </location>
</feature>